<feature type="region of interest" description="Disordered" evidence="1">
    <location>
        <begin position="1"/>
        <end position="20"/>
    </location>
</feature>
<keyword evidence="3" id="KW-1185">Reference proteome</keyword>
<evidence type="ECO:0000313" key="3">
    <source>
        <dbReference type="Proteomes" id="UP000092321"/>
    </source>
</evidence>
<proteinExistence type="predicted"/>
<evidence type="ECO:0000313" key="2">
    <source>
        <dbReference type="EMBL" id="OBA25254.1"/>
    </source>
</evidence>
<dbReference type="AlphaFoldDB" id="A0A1B7T949"/>
<evidence type="ECO:0000256" key="1">
    <source>
        <dbReference type="SAM" id="MobiDB-lite"/>
    </source>
</evidence>
<protein>
    <submittedName>
        <fullName evidence="2">Uncharacterized protein</fullName>
    </submittedName>
</protein>
<dbReference type="EMBL" id="LXPE01000172">
    <property type="protein sequence ID" value="OBA25254.1"/>
    <property type="molecule type" value="Genomic_DNA"/>
</dbReference>
<name>A0A1B7T949_9ASCO</name>
<comment type="caution">
    <text evidence="2">The sequence shown here is derived from an EMBL/GenBank/DDBJ whole genome shotgun (WGS) entry which is preliminary data.</text>
</comment>
<organism evidence="2 3">
    <name type="scientific">Hanseniaspora valbyensis NRRL Y-1626</name>
    <dbReference type="NCBI Taxonomy" id="766949"/>
    <lineage>
        <taxon>Eukaryota</taxon>
        <taxon>Fungi</taxon>
        <taxon>Dikarya</taxon>
        <taxon>Ascomycota</taxon>
        <taxon>Saccharomycotina</taxon>
        <taxon>Saccharomycetes</taxon>
        <taxon>Saccharomycodales</taxon>
        <taxon>Saccharomycodaceae</taxon>
        <taxon>Hanseniaspora</taxon>
    </lineage>
</organism>
<accession>A0A1B7T949</accession>
<sequence length="399" mass="45886">MPLSNTLSKTRSNSTESSCSSLSTDFEEVLKEQNFEHVYLFNIGHLDDGNKTKLGNKSETIFAKEEIEKEVGILPENFRAKYFFYCNFSKNHEKICAIKETATELKYHLMNHCASCLKCPNCGNEYFNKKQAFVHLNKICKFSCTESDLEKYFKLKIDTPYLNFLNRSNSILSKVMCKKEFDNILSNLQQKKLKEDVKNITIPTKPLSLKEWIFFKNTINSNILPSIKFIKKQVYTNLLSIYTIYLERLESESNRVLEEYLNNHSLLTNSDSHGIEYNDSLLSTHESDYADNEETDSSTEAFDQEENFDIINFYDTNSSLSDITIQYFQFENSSEESLNSIPIYLNSDISTVITDGYSLATNFDDVANISLSSIISNTSSMLEIETISIINSSTEELQM</sequence>
<gene>
    <name evidence="2" type="ORF">HANVADRAFT_54029</name>
</gene>
<dbReference type="Proteomes" id="UP000092321">
    <property type="component" value="Unassembled WGS sequence"/>
</dbReference>
<reference evidence="3" key="1">
    <citation type="journal article" date="2016" name="Proc. Natl. Acad. Sci. U.S.A.">
        <title>Comparative genomics of biotechnologically important yeasts.</title>
        <authorList>
            <person name="Riley R."/>
            <person name="Haridas S."/>
            <person name="Wolfe K.H."/>
            <person name="Lopes M.R."/>
            <person name="Hittinger C.T."/>
            <person name="Goeker M."/>
            <person name="Salamov A.A."/>
            <person name="Wisecaver J.H."/>
            <person name="Long T.M."/>
            <person name="Calvey C.H."/>
            <person name="Aerts A.L."/>
            <person name="Barry K.W."/>
            <person name="Choi C."/>
            <person name="Clum A."/>
            <person name="Coughlan A.Y."/>
            <person name="Deshpande S."/>
            <person name="Douglass A.P."/>
            <person name="Hanson S.J."/>
            <person name="Klenk H.-P."/>
            <person name="LaButti K.M."/>
            <person name="Lapidus A."/>
            <person name="Lindquist E.A."/>
            <person name="Lipzen A.M."/>
            <person name="Meier-Kolthoff J.P."/>
            <person name="Ohm R.A."/>
            <person name="Otillar R.P."/>
            <person name="Pangilinan J.L."/>
            <person name="Peng Y."/>
            <person name="Rokas A."/>
            <person name="Rosa C.A."/>
            <person name="Scheuner C."/>
            <person name="Sibirny A.A."/>
            <person name="Slot J.C."/>
            <person name="Stielow J.B."/>
            <person name="Sun H."/>
            <person name="Kurtzman C.P."/>
            <person name="Blackwell M."/>
            <person name="Grigoriev I.V."/>
            <person name="Jeffries T.W."/>
        </authorList>
    </citation>
    <scope>NUCLEOTIDE SEQUENCE [LARGE SCALE GENOMIC DNA]</scope>
    <source>
        <strain evidence="3">NRRL Y-1626</strain>
    </source>
</reference>
<feature type="compositionally biased region" description="Low complexity" evidence="1">
    <location>
        <begin position="8"/>
        <end position="20"/>
    </location>
</feature>